<evidence type="ECO:0000313" key="1">
    <source>
        <dbReference type="EMBL" id="AKQ67453.1"/>
    </source>
</evidence>
<evidence type="ECO:0000313" key="2">
    <source>
        <dbReference type="Proteomes" id="UP000009026"/>
    </source>
</evidence>
<proteinExistence type="predicted"/>
<dbReference type="Proteomes" id="UP000009026">
    <property type="component" value="Chromosome"/>
</dbReference>
<protein>
    <recommendedName>
        <fullName evidence="3">Haloacid dehalogenase-like hydrolase</fullName>
    </recommendedName>
</protein>
<gene>
    <name evidence="1" type="ORF">A176_004365</name>
</gene>
<dbReference type="InterPro" id="IPR036412">
    <property type="entry name" value="HAD-like_sf"/>
</dbReference>
<dbReference type="SUPFAM" id="SSF56784">
    <property type="entry name" value="HAD-like"/>
    <property type="match status" value="1"/>
</dbReference>
<keyword evidence="2" id="KW-1185">Reference proteome</keyword>
<dbReference type="PATRIC" id="fig|1297742.4.peg.4407"/>
<reference evidence="1 2" key="1">
    <citation type="journal article" date="2016" name="PLoS ONE">
        <title>Complete Genome Sequence and Comparative Genomics of a Novel Myxobacterium Myxococcus hansupus.</title>
        <authorList>
            <person name="Sharma G."/>
            <person name="Narwani T."/>
            <person name="Subramanian S."/>
        </authorList>
    </citation>
    <scope>NUCLEOTIDE SEQUENCE [LARGE SCALE GENOMIC DNA]</scope>
    <source>
        <strain evidence="2">mixupus</strain>
    </source>
</reference>
<dbReference type="AlphaFoldDB" id="A0A0H4X0S2"/>
<dbReference type="Gene3D" id="3.40.50.1000">
    <property type="entry name" value="HAD superfamily/HAD-like"/>
    <property type="match status" value="1"/>
</dbReference>
<dbReference type="EMBL" id="CP012109">
    <property type="protein sequence ID" value="AKQ67453.1"/>
    <property type="molecule type" value="Genomic_DNA"/>
</dbReference>
<dbReference type="STRING" id="1297742.A176_004365"/>
<sequence length="248" mass="28043">MAYDDFKKRIRDDWRDTLRSILERARSVGPGAILAFDLDSTLFDNRPRQARILREYGAANSLDVLSACEPRHWVTGWDMKEAMRACGLEDSLVESHFPEARRFWAERFFTSDYCVDDIAIDGAARFTHDVVATGARLVYVTGRHEGMREGSVSCMRRHGLVLPDEDRVLLLMKPTLAEDDDAFKREAHAKLGRLGSVVAAFDNEPTHANDYRRKFPEATVIHLATDHSGRPVELLDGVISVPHFALDS</sequence>
<dbReference type="eggNOG" id="COG0546">
    <property type="taxonomic scope" value="Bacteria"/>
</dbReference>
<evidence type="ECO:0008006" key="3">
    <source>
        <dbReference type="Google" id="ProtNLM"/>
    </source>
</evidence>
<dbReference type="OrthoDB" id="820330at2"/>
<organism evidence="1 2">
    <name type="scientific">Pseudomyxococcus hansupus</name>
    <dbReference type="NCBI Taxonomy" id="1297742"/>
    <lineage>
        <taxon>Bacteria</taxon>
        <taxon>Pseudomonadati</taxon>
        <taxon>Myxococcota</taxon>
        <taxon>Myxococcia</taxon>
        <taxon>Myxococcales</taxon>
        <taxon>Cystobacterineae</taxon>
        <taxon>Myxococcaceae</taxon>
        <taxon>Pseudomyxococcus</taxon>
    </lineage>
</organism>
<name>A0A0H4X0S2_9BACT</name>
<dbReference type="InterPro" id="IPR023214">
    <property type="entry name" value="HAD_sf"/>
</dbReference>
<accession>A0A0H4X0S2</accession>
<dbReference type="KEGG" id="mym:A176_004365"/>